<evidence type="ECO:0000256" key="1">
    <source>
        <dbReference type="SAM" id="MobiDB-lite"/>
    </source>
</evidence>
<accession>A0A2R5GPI2</accession>
<dbReference type="Gene3D" id="1.10.3450.30">
    <property type="match status" value="1"/>
</dbReference>
<comment type="caution">
    <text evidence="2">The sequence shown here is derived from an EMBL/GenBank/DDBJ whole genome shotgun (WGS) entry which is preliminary data.</text>
</comment>
<proteinExistence type="predicted"/>
<keyword evidence="3" id="KW-1185">Reference proteome</keyword>
<dbReference type="AlphaFoldDB" id="A0A2R5GPI2"/>
<sequence length="738" mass="80852">MLSAAGILATPKGSRNRRKLNTSKSYSAGLSSLHHGISDQVGQFLGDVALNSGGTWADIATSTSYNDETSGGLLGEATRRPEEGTYSAPFSKVVSDLISALDEEHSIKDSLFEFFDGLREGETQRTQGRLINELDRNSDENNAFWFALSGVLLSFFSADKLLTALKFLDDPEDLEKAIRNLDRSIEGIHRLIDAQCAAISSYEDSLSNGPGLSSGEPGQRGRQEHEHGHDHVSKLTAHKAMGSKRANESKELVDTVRLTAREKAIVKAQLAKGSFEAYATIFLKMSQLLETRRATCEMYERLIKDHTNGTLADLVVDTKAREQMGNTDVFEGSDGNRMLQVLINNALAELDALMALAQVRYQISSYSLDGTMLALVEARKHVATLEKLVVPSSSGSAHAHGAEEPERSSGSFSGQGNGGPSNAVGPFNITIRPHQVENSRAMNAITQDHFRVAVRYTQRVFNILAAKASLIFYPVLAMRLGTGMKRTRSPLVLKIQRFVGMKKNLKACSLEERVGKKNLAFGAVLVLDAVQCEQQGVNAEDLSNAKESKKDKKFHAPSNQKLQRYVLPTRTPNGFICKPLNPEAFTLTCTRPLCENLGIDSDTLKCKLAVQNCQELGDRTSRDAAAEDADQDTEEGLFEPIAGINGLPIIFSWPQNFDFAPYRAGLAGIILAPFTDCAASATVVREDEWKITYVVRKIDPTVHLAVIYQNYDVSSDQEKKTINFCEDIVKGLNVPQDA</sequence>
<dbReference type="Proteomes" id="UP000241890">
    <property type="component" value="Unassembled WGS sequence"/>
</dbReference>
<dbReference type="InParanoid" id="A0A2R5GPI2"/>
<feature type="region of interest" description="Disordered" evidence="1">
    <location>
        <begin position="393"/>
        <end position="424"/>
    </location>
</feature>
<feature type="region of interest" description="Disordered" evidence="1">
    <location>
        <begin position="1"/>
        <end position="20"/>
    </location>
</feature>
<reference evidence="2 3" key="1">
    <citation type="submission" date="2017-12" db="EMBL/GenBank/DDBJ databases">
        <title>Sequencing, de novo assembly and annotation of complete genome of a new Thraustochytrid species, strain FCC1311.</title>
        <authorList>
            <person name="Sedici K."/>
            <person name="Godart F."/>
            <person name="Aiese Cigliano R."/>
            <person name="Sanseverino W."/>
            <person name="Barakat M."/>
            <person name="Ortet P."/>
            <person name="Marechal E."/>
            <person name="Cagnac O."/>
            <person name="Amato A."/>
        </authorList>
    </citation>
    <scope>NUCLEOTIDE SEQUENCE [LARGE SCALE GENOMIC DNA]</scope>
</reference>
<feature type="region of interest" description="Disordered" evidence="1">
    <location>
        <begin position="205"/>
        <end position="248"/>
    </location>
</feature>
<gene>
    <name evidence="2" type="ORF">FCC1311_090022</name>
</gene>
<dbReference type="SUPFAM" id="SSF160651">
    <property type="entry name" value="FLJ32549 C-terminal domain-like"/>
    <property type="match status" value="1"/>
</dbReference>
<dbReference type="SUPFAM" id="SSF158548">
    <property type="entry name" value="FLJ32549 domain-like"/>
    <property type="match status" value="1"/>
</dbReference>
<feature type="compositionally biased region" description="Basic and acidic residues" evidence="1">
    <location>
        <begin position="219"/>
        <end position="233"/>
    </location>
</feature>
<organism evidence="2 3">
    <name type="scientific">Hondaea fermentalgiana</name>
    <dbReference type="NCBI Taxonomy" id="2315210"/>
    <lineage>
        <taxon>Eukaryota</taxon>
        <taxon>Sar</taxon>
        <taxon>Stramenopiles</taxon>
        <taxon>Bigyra</taxon>
        <taxon>Labyrinthulomycetes</taxon>
        <taxon>Thraustochytrida</taxon>
        <taxon>Thraustochytriidae</taxon>
        <taxon>Hondaea</taxon>
    </lineage>
</organism>
<dbReference type="InterPro" id="IPR038060">
    <property type="entry name" value="C12orf66-like_central_sf"/>
</dbReference>
<protein>
    <submittedName>
        <fullName evidence="2">Uncharacterized protein</fullName>
    </submittedName>
</protein>
<evidence type="ECO:0000313" key="2">
    <source>
        <dbReference type="EMBL" id="GBG32777.1"/>
    </source>
</evidence>
<evidence type="ECO:0000313" key="3">
    <source>
        <dbReference type="Proteomes" id="UP000241890"/>
    </source>
</evidence>
<dbReference type="EMBL" id="BEYU01000129">
    <property type="protein sequence ID" value="GBG32777.1"/>
    <property type="molecule type" value="Genomic_DNA"/>
</dbReference>
<name>A0A2R5GPI2_9STRA</name>